<dbReference type="AlphaFoldDB" id="A0A6H5IT81"/>
<organism evidence="3 4">
    <name type="scientific">Trichogramma brassicae</name>
    <dbReference type="NCBI Taxonomy" id="86971"/>
    <lineage>
        <taxon>Eukaryota</taxon>
        <taxon>Metazoa</taxon>
        <taxon>Ecdysozoa</taxon>
        <taxon>Arthropoda</taxon>
        <taxon>Hexapoda</taxon>
        <taxon>Insecta</taxon>
        <taxon>Pterygota</taxon>
        <taxon>Neoptera</taxon>
        <taxon>Endopterygota</taxon>
        <taxon>Hymenoptera</taxon>
        <taxon>Apocrita</taxon>
        <taxon>Proctotrupomorpha</taxon>
        <taxon>Chalcidoidea</taxon>
        <taxon>Trichogrammatidae</taxon>
        <taxon>Trichogramma</taxon>
    </lineage>
</organism>
<evidence type="ECO:0000313" key="3">
    <source>
        <dbReference type="EMBL" id="CAB0040066.1"/>
    </source>
</evidence>
<evidence type="ECO:0000313" key="4">
    <source>
        <dbReference type="Proteomes" id="UP000479190"/>
    </source>
</evidence>
<dbReference type="EMBL" id="CADCXV010000999">
    <property type="protein sequence ID" value="CAB0040066.1"/>
    <property type="molecule type" value="Genomic_DNA"/>
</dbReference>
<keyword evidence="4" id="KW-1185">Reference proteome</keyword>
<accession>A0A6H5IT81</accession>
<reference evidence="3 4" key="1">
    <citation type="submission" date="2020-02" db="EMBL/GenBank/DDBJ databases">
        <authorList>
            <person name="Ferguson B K."/>
        </authorList>
    </citation>
    <scope>NUCLEOTIDE SEQUENCE [LARGE SCALE GENOMIC DNA]</scope>
</reference>
<sequence length="333" mass="38289">MDDLETFCLSELKKHQCNPIFYVRYVDDTVICVKREHIDLVLKTFNGYDKNLQFTHEIEKDGALNFLDISLIRNGSGLITDWYRKPTNTTRILAFDSRHTAQQKKNIVFNLVDRTVLLADHRFHDKNLIYVKNILRLNGYLEKFSNENISSRLREIKHRSGGRVRRLSDSEPLKVIQLPWINGFFPRAAVCSRRQLIASFARLANARHTCAAAQFDSHTCAAMHANIRARALMPRTEHTCDATRLRLATVNATGCADKREVAPIRQAQGNSEKRHDPAVAMSNEKRRRSGGRDENENGADPLRVRIVELGRNARMRRCTPTHARCSPHDRNHQ</sequence>
<dbReference type="InterPro" id="IPR058912">
    <property type="entry name" value="HTH_animal"/>
</dbReference>
<dbReference type="OrthoDB" id="7687729at2759"/>
<dbReference type="Pfam" id="PF26215">
    <property type="entry name" value="HTH_animal"/>
    <property type="match status" value="1"/>
</dbReference>
<evidence type="ECO:0000259" key="2">
    <source>
        <dbReference type="Pfam" id="PF26215"/>
    </source>
</evidence>
<protein>
    <recommendedName>
        <fullName evidence="2">Helix-turn-helix domain-containing protein</fullName>
    </recommendedName>
</protein>
<dbReference type="PANTHER" id="PTHR21301:SF10">
    <property type="entry name" value="REVERSE TRANSCRIPTASE DOMAIN-CONTAINING PROTEIN"/>
    <property type="match status" value="1"/>
</dbReference>
<dbReference type="Proteomes" id="UP000479190">
    <property type="component" value="Unassembled WGS sequence"/>
</dbReference>
<name>A0A6H5IT81_9HYME</name>
<feature type="region of interest" description="Disordered" evidence="1">
    <location>
        <begin position="261"/>
        <end position="304"/>
    </location>
</feature>
<gene>
    <name evidence="3" type="ORF">TBRA_LOCUS11800</name>
</gene>
<dbReference type="PANTHER" id="PTHR21301">
    <property type="entry name" value="REVERSE TRANSCRIPTASE"/>
    <property type="match status" value="1"/>
</dbReference>
<feature type="domain" description="Helix-turn-helix" evidence="2">
    <location>
        <begin position="91"/>
        <end position="149"/>
    </location>
</feature>
<proteinExistence type="predicted"/>
<evidence type="ECO:0000256" key="1">
    <source>
        <dbReference type="SAM" id="MobiDB-lite"/>
    </source>
</evidence>